<evidence type="ECO:0008006" key="3">
    <source>
        <dbReference type="Google" id="ProtNLM"/>
    </source>
</evidence>
<accession>A0A7J9K4W8</accession>
<evidence type="ECO:0000313" key="1">
    <source>
        <dbReference type="EMBL" id="MBA0841525.1"/>
    </source>
</evidence>
<keyword evidence="2" id="KW-1185">Reference proteome</keyword>
<proteinExistence type="predicted"/>
<evidence type="ECO:0000313" key="2">
    <source>
        <dbReference type="Proteomes" id="UP000593575"/>
    </source>
</evidence>
<sequence length="84" mass="9359">MLSRNFENILIQTNSMEATKAIHDCSMSSSNSALIRRIHQILKKVGNSRENNKDVDCIAKIAFDRKEGLVILEDPSRGISNALS</sequence>
<name>A0A7J9K4W8_9ROSI</name>
<organism evidence="1 2">
    <name type="scientific">Gossypium armourianum</name>
    <dbReference type="NCBI Taxonomy" id="34283"/>
    <lineage>
        <taxon>Eukaryota</taxon>
        <taxon>Viridiplantae</taxon>
        <taxon>Streptophyta</taxon>
        <taxon>Embryophyta</taxon>
        <taxon>Tracheophyta</taxon>
        <taxon>Spermatophyta</taxon>
        <taxon>Magnoliopsida</taxon>
        <taxon>eudicotyledons</taxon>
        <taxon>Gunneridae</taxon>
        <taxon>Pentapetalae</taxon>
        <taxon>rosids</taxon>
        <taxon>malvids</taxon>
        <taxon>Malvales</taxon>
        <taxon>Malvaceae</taxon>
        <taxon>Malvoideae</taxon>
        <taxon>Gossypium</taxon>
    </lineage>
</organism>
<reference evidence="1 2" key="1">
    <citation type="journal article" date="2019" name="Genome Biol. Evol.">
        <title>Insights into the evolution of the New World diploid cottons (Gossypium, subgenus Houzingenia) based on genome sequencing.</title>
        <authorList>
            <person name="Grover C.E."/>
            <person name="Arick M.A. 2nd"/>
            <person name="Thrash A."/>
            <person name="Conover J.L."/>
            <person name="Sanders W.S."/>
            <person name="Peterson D.G."/>
            <person name="Frelichowski J.E."/>
            <person name="Scheffler J.A."/>
            <person name="Scheffler B.E."/>
            <person name="Wendel J.F."/>
        </authorList>
    </citation>
    <scope>NUCLEOTIDE SEQUENCE [LARGE SCALE GENOMIC DNA]</scope>
    <source>
        <strain evidence="1">6</strain>
        <tissue evidence="1">Leaf</tissue>
    </source>
</reference>
<gene>
    <name evidence="1" type="ORF">Goarm_004012</name>
</gene>
<comment type="caution">
    <text evidence="1">The sequence shown here is derived from an EMBL/GenBank/DDBJ whole genome shotgun (WGS) entry which is preliminary data.</text>
</comment>
<protein>
    <recommendedName>
        <fullName evidence="3">RNase H type-1 domain-containing protein</fullName>
    </recommendedName>
</protein>
<dbReference type="AlphaFoldDB" id="A0A7J9K4W8"/>
<dbReference type="Proteomes" id="UP000593575">
    <property type="component" value="Unassembled WGS sequence"/>
</dbReference>
<dbReference type="EMBL" id="JABFAE010000011">
    <property type="protein sequence ID" value="MBA0841525.1"/>
    <property type="molecule type" value="Genomic_DNA"/>
</dbReference>